<evidence type="ECO:0008006" key="4">
    <source>
        <dbReference type="Google" id="ProtNLM"/>
    </source>
</evidence>
<organism evidence="2 3">
    <name type="scientific">Peteryoungia algae</name>
    <dbReference type="NCBI Taxonomy" id="2919917"/>
    <lineage>
        <taxon>Bacteria</taxon>
        <taxon>Pseudomonadati</taxon>
        <taxon>Pseudomonadota</taxon>
        <taxon>Alphaproteobacteria</taxon>
        <taxon>Hyphomicrobiales</taxon>
        <taxon>Rhizobiaceae</taxon>
        <taxon>Peteryoungia</taxon>
    </lineage>
</organism>
<feature type="transmembrane region" description="Helical" evidence="1">
    <location>
        <begin position="12"/>
        <end position="31"/>
    </location>
</feature>
<protein>
    <recommendedName>
        <fullName evidence="4">DUF2207 domain-containing protein</fullName>
    </recommendedName>
</protein>
<keyword evidence="1" id="KW-1133">Transmembrane helix</keyword>
<evidence type="ECO:0000313" key="2">
    <source>
        <dbReference type="EMBL" id="MCJ8238496.1"/>
    </source>
</evidence>
<proteinExistence type="predicted"/>
<evidence type="ECO:0000313" key="3">
    <source>
        <dbReference type="Proteomes" id="UP001522662"/>
    </source>
</evidence>
<keyword evidence="3" id="KW-1185">Reference proteome</keyword>
<geneLocation type="plasmid" evidence="2">
    <name>unnamed</name>
</geneLocation>
<gene>
    <name evidence="2" type="ORF">MKJ03_09165</name>
</gene>
<feature type="transmembrane region" description="Helical" evidence="1">
    <location>
        <begin position="37"/>
        <end position="59"/>
    </location>
</feature>
<dbReference type="Proteomes" id="UP001522662">
    <property type="component" value="Unassembled WGS sequence"/>
</dbReference>
<keyword evidence="2" id="KW-0614">Plasmid</keyword>
<reference evidence="2 3" key="1">
    <citation type="submission" date="2022-03" db="EMBL/GenBank/DDBJ databases">
        <title>Rhizobium SSM4.3 sp. nov., isolated from Sediment (Gouqi Island).</title>
        <authorList>
            <person name="Chen G."/>
        </authorList>
    </citation>
    <scope>NUCLEOTIDE SEQUENCE [LARGE SCALE GENOMIC DNA]</scope>
    <source>
        <strain evidence="2 3">SSM4.3</strain>
        <plasmid evidence="2">unnamed</plasmid>
    </source>
</reference>
<dbReference type="EMBL" id="JALAYX010000002">
    <property type="protein sequence ID" value="MCJ8238496.1"/>
    <property type="molecule type" value="Genomic_DNA"/>
</dbReference>
<keyword evidence="1" id="KW-0472">Membrane</keyword>
<comment type="caution">
    <text evidence="2">The sequence shown here is derived from an EMBL/GenBank/DDBJ whole genome shotgun (WGS) entry which is preliminary data.</text>
</comment>
<evidence type="ECO:0000256" key="1">
    <source>
        <dbReference type="SAM" id="Phobius"/>
    </source>
</evidence>
<keyword evidence="1" id="KW-0812">Transmembrane</keyword>
<accession>A0ABT0CZC5</accession>
<name>A0ABT0CZC5_9HYPH</name>
<sequence length="74" mass="8325">MSASHRIRQWHRWLSLAFTIAVVANIVAMMIPGSPQWIGFLALVPLLPLLATGIYLFLLPYRRKAAGQKNTLSH</sequence>
<dbReference type="RefSeq" id="WP_245136342.1">
    <property type="nucleotide sequence ID" value="NZ_CP128477.1"/>
</dbReference>